<dbReference type="Gene3D" id="3.20.20.10">
    <property type="entry name" value="Alanine racemase"/>
    <property type="match status" value="1"/>
</dbReference>
<feature type="domain" description="Orn/DAP/Arg decarboxylase 2 N-terminal" evidence="15">
    <location>
        <begin position="34"/>
        <end position="275"/>
    </location>
</feature>
<evidence type="ECO:0000259" key="14">
    <source>
        <dbReference type="Pfam" id="PF00278"/>
    </source>
</evidence>
<keyword evidence="3 11" id="KW-0210">Decarboxylase</keyword>
<evidence type="ECO:0000256" key="5">
    <source>
        <dbReference type="ARBA" id="ARBA00023154"/>
    </source>
</evidence>
<evidence type="ECO:0000256" key="13">
    <source>
        <dbReference type="RuleBase" id="RU003738"/>
    </source>
</evidence>
<feature type="active site" description="Proton donor" evidence="12">
    <location>
        <position position="342"/>
    </location>
</feature>
<dbReference type="EMBL" id="ABLOKC030000011">
    <property type="protein sequence ID" value="EML1471707.1"/>
    <property type="molecule type" value="Genomic_DNA"/>
</dbReference>
<dbReference type="Gene3D" id="2.40.37.10">
    <property type="entry name" value="Lyase, Ornithine Decarboxylase, Chain A, domain 1"/>
    <property type="match status" value="1"/>
</dbReference>
<feature type="binding site" evidence="11">
    <location>
        <position position="311"/>
    </location>
    <ligand>
        <name>substrate</name>
    </ligand>
</feature>
<name>A0AAI9GJU7_PLUGE</name>
<feature type="binding site" evidence="11">
    <location>
        <position position="271"/>
    </location>
    <ligand>
        <name>substrate</name>
    </ligand>
</feature>
<evidence type="ECO:0000256" key="6">
    <source>
        <dbReference type="ARBA" id="ARBA00023239"/>
    </source>
</evidence>
<dbReference type="Pfam" id="PF00278">
    <property type="entry name" value="Orn_DAP_Arg_deC"/>
    <property type="match status" value="1"/>
</dbReference>
<dbReference type="SUPFAM" id="SSF51419">
    <property type="entry name" value="PLP-binding barrel"/>
    <property type="match status" value="1"/>
</dbReference>
<dbReference type="GO" id="GO:0008836">
    <property type="term" value="F:diaminopimelate decarboxylase activity"/>
    <property type="evidence" value="ECO:0007669"/>
    <property type="project" value="UniProtKB-UniRule"/>
</dbReference>
<dbReference type="InterPro" id="IPR022653">
    <property type="entry name" value="De-COase2_pyr-phos_BS"/>
</dbReference>
<dbReference type="PRINTS" id="PR01179">
    <property type="entry name" value="ODADCRBXLASE"/>
</dbReference>
<dbReference type="PANTHER" id="PTHR43727:SF2">
    <property type="entry name" value="GROUP IV DECARBOXYLASE"/>
    <property type="match status" value="1"/>
</dbReference>
<feature type="binding site" evidence="11">
    <location>
        <position position="227"/>
    </location>
    <ligand>
        <name>pyridoxal 5'-phosphate</name>
        <dbReference type="ChEBI" id="CHEBI:597326"/>
    </ligand>
</feature>
<comment type="pathway">
    <text evidence="9 11 13">Amino-acid biosynthesis; L-lysine biosynthesis via DAP pathway; L-lysine from DL-2,6-diaminopimelate: step 1/1.</text>
</comment>
<accession>A0AAI9GJU7</accession>
<dbReference type="SUPFAM" id="SSF50621">
    <property type="entry name" value="Alanine racemase C-terminal domain-like"/>
    <property type="match status" value="1"/>
</dbReference>
<dbReference type="InterPro" id="IPR009006">
    <property type="entry name" value="Ala_racemase/Decarboxylase_C"/>
</dbReference>
<dbReference type="HAMAP" id="MF_02120">
    <property type="entry name" value="LysA"/>
    <property type="match status" value="1"/>
</dbReference>
<sequence>MPRPLDSTDTDLNAANLLRLPAEFGCPVWVYDAQIIRQQIAKLAQFEVVRFAQKACSNIHILRLMREQGVKVDSVSLGEIERALAAGYDPLNHPDDIVFTADLIDDATIARVKELNIAVNAGSVDMLAQLGAVSPGHRVWLRVNPGFGHGHSQKTNTGGENSKHGIWHSDLPAALAVMQRYGLRLVGIHMHIGSGVDYGHLEQVCGAMVRQVVDFGQDLEAISAGGGLSVPYRYGEEAINTDHYYGLWNAAREQVAKHLGHPVKLEIEPGRFLVAESGVLVAQVRSVKAMGSRRFVLIDAGFNDLMRPAMYGSYHHISALAGDGRDLDGEPAVECVVAGPLCESGDVFTQLEGGTVETRTLPPVVPGDYLVLHDTGAYGASMSSNYNSRPLLPEVLFDGGKARLIRRRQTIQELLSLELF</sequence>
<evidence type="ECO:0000256" key="11">
    <source>
        <dbReference type="HAMAP-Rule" id="MF_02120"/>
    </source>
</evidence>
<dbReference type="InterPro" id="IPR002986">
    <property type="entry name" value="DAP_deCOOHase_LysA"/>
</dbReference>
<dbReference type="NCBIfam" id="TIGR01048">
    <property type="entry name" value="lysA"/>
    <property type="match status" value="1"/>
</dbReference>
<evidence type="ECO:0000256" key="3">
    <source>
        <dbReference type="ARBA" id="ARBA00022793"/>
    </source>
</evidence>
<comment type="caution">
    <text evidence="16">The sequence shown here is derived from an EMBL/GenBank/DDBJ whole genome shotgun (WGS) entry which is preliminary data.</text>
</comment>
<feature type="binding site" evidence="11">
    <location>
        <position position="378"/>
    </location>
    <ligand>
        <name>pyridoxal 5'-phosphate</name>
        <dbReference type="ChEBI" id="CHEBI:597326"/>
    </ligand>
</feature>
<feature type="binding site" evidence="11">
    <location>
        <position position="378"/>
    </location>
    <ligand>
        <name>substrate</name>
    </ligand>
</feature>
<dbReference type="EC" id="4.1.1.20" evidence="10 11"/>
<dbReference type="InterPro" id="IPR022657">
    <property type="entry name" value="De-COase2_CS"/>
</dbReference>
<evidence type="ECO:0000256" key="8">
    <source>
        <dbReference type="ARBA" id="ARBA00053107"/>
    </source>
</evidence>
<comment type="similarity">
    <text evidence="11">Belongs to the Orn/Lys/Arg decarboxylase class-II family. LysA subfamily.</text>
</comment>
<evidence type="ECO:0000256" key="10">
    <source>
        <dbReference type="ARBA" id="ARBA00066427"/>
    </source>
</evidence>
<protein>
    <recommendedName>
        <fullName evidence="10 11">Diaminopimelate decarboxylase</fullName>
        <shortName evidence="11">DAP decarboxylase</shortName>
        <shortName evidence="11">DAPDC</shortName>
        <ecNumber evidence="10 11">4.1.1.20</ecNumber>
    </recommendedName>
</protein>
<comment type="cofactor">
    <cofactor evidence="1 11 12 13">
        <name>pyridoxal 5'-phosphate</name>
        <dbReference type="ChEBI" id="CHEBI:597326"/>
    </cofactor>
</comment>
<comment type="subunit">
    <text evidence="11">Homodimer.</text>
</comment>
<dbReference type="GO" id="GO:0009089">
    <property type="term" value="P:lysine biosynthetic process via diaminopimelate"/>
    <property type="evidence" value="ECO:0007669"/>
    <property type="project" value="UniProtKB-UniRule"/>
</dbReference>
<dbReference type="Pfam" id="PF02784">
    <property type="entry name" value="Orn_Arg_deC_N"/>
    <property type="match status" value="1"/>
</dbReference>
<keyword evidence="4 11" id="KW-0663">Pyridoxal phosphate</keyword>
<dbReference type="PROSITE" id="PS00878">
    <property type="entry name" value="ODR_DC_2_1"/>
    <property type="match status" value="1"/>
</dbReference>
<feature type="binding site" evidence="11">
    <location>
        <position position="343"/>
    </location>
    <ligand>
        <name>substrate</name>
    </ligand>
</feature>
<dbReference type="GO" id="GO:0030170">
    <property type="term" value="F:pyridoxal phosphate binding"/>
    <property type="evidence" value="ECO:0007669"/>
    <property type="project" value="UniProtKB-UniRule"/>
</dbReference>
<dbReference type="FunFam" id="3.20.20.10:FF:000009">
    <property type="entry name" value="Diaminopimelate decarboxylase"/>
    <property type="match status" value="1"/>
</dbReference>
<reference evidence="16" key="1">
    <citation type="submission" date="2024-02" db="EMBL/GenBank/DDBJ databases">
        <authorList>
            <consortium name="Clinical and Environmental Microbiology Branch: Whole genome sequencing antimicrobial resistance pathogens in the healthcare setting"/>
        </authorList>
    </citation>
    <scope>NUCLEOTIDE SEQUENCE</scope>
    <source>
        <strain evidence="16">2021DK-00143</strain>
    </source>
</reference>
<evidence type="ECO:0000256" key="2">
    <source>
        <dbReference type="ARBA" id="ARBA00022605"/>
    </source>
</evidence>
<feature type="domain" description="Orn/DAP/Arg decarboxylase 2 C-terminal" evidence="14">
    <location>
        <begin position="30"/>
        <end position="376"/>
    </location>
</feature>
<evidence type="ECO:0000256" key="4">
    <source>
        <dbReference type="ARBA" id="ARBA00022898"/>
    </source>
</evidence>
<evidence type="ECO:0000256" key="1">
    <source>
        <dbReference type="ARBA" id="ARBA00001933"/>
    </source>
</evidence>
<comment type="catalytic activity">
    <reaction evidence="7 11 13">
        <text>meso-2,6-diaminopimelate + H(+) = L-lysine + CO2</text>
        <dbReference type="Rhea" id="RHEA:15101"/>
        <dbReference type="ChEBI" id="CHEBI:15378"/>
        <dbReference type="ChEBI" id="CHEBI:16526"/>
        <dbReference type="ChEBI" id="CHEBI:32551"/>
        <dbReference type="ChEBI" id="CHEBI:57791"/>
        <dbReference type="EC" id="4.1.1.20"/>
    </reaction>
</comment>
<gene>
    <name evidence="11 16" type="primary">lysA</name>
    <name evidence="16" type="ORF">QEG54_002442</name>
</gene>
<evidence type="ECO:0000256" key="7">
    <source>
        <dbReference type="ARBA" id="ARBA00050464"/>
    </source>
</evidence>
<dbReference type="InterPro" id="IPR000183">
    <property type="entry name" value="Orn/DAP/Arg_de-COase"/>
</dbReference>
<feature type="modified residue" description="N6-(pyridoxal phosphate)lysine" evidence="11 12">
    <location>
        <position position="54"/>
    </location>
</feature>
<dbReference type="InterPro" id="IPR022643">
    <property type="entry name" value="De-COase2_C"/>
</dbReference>
<dbReference type="PROSITE" id="PS00879">
    <property type="entry name" value="ODR_DC_2_2"/>
    <property type="match status" value="1"/>
</dbReference>
<evidence type="ECO:0000259" key="15">
    <source>
        <dbReference type="Pfam" id="PF02784"/>
    </source>
</evidence>
<keyword evidence="6 11" id="KW-0456">Lyase</keyword>
<keyword evidence="5 11" id="KW-0457">Lysine biosynthesis</keyword>
<dbReference type="FunFam" id="2.40.37.10:FF:000007">
    <property type="entry name" value="Diaminopimelate decarboxylase"/>
    <property type="match status" value="1"/>
</dbReference>
<proteinExistence type="inferred from homology"/>
<dbReference type="InterPro" id="IPR022644">
    <property type="entry name" value="De-COase2_N"/>
</dbReference>
<comment type="function">
    <text evidence="8">Specifically catalyzes the decarboxylation of meso-diaminopimelate (meso-DAP) to L-lysine. Is not active against the DD- or LL-isomers of diaminopimelate.</text>
</comment>
<dbReference type="RefSeq" id="WP_048274789.1">
    <property type="nucleotide sequence ID" value="NZ_DAMADZ010000041.1"/>
</dbReference>
<dbReference type="CDD" id="cd06828">
    <property type="entry name" value="PLPDE_III_DapDC"/>
    <property type="match status" value="1"/>
</dbReference>
<evidence type="ECO:0000256" key="12">
    <source>
        <dbReference type="PIRSR" id="PIRSR600183-50"/>
    </source>
</evidence>
<dbReference type="AlphaFoldDB" id="A0AAI9GJU7"/>
<organism evidence="16">
    <name type="scientific">Pluralibacter gergoviae</name>
    <name type="common">Enterobacter gergoviae</name>
    <dbReference type="NCBI Taxonomy" id="61647"/>
    <lineage>
        <taxon>Bacteria</taxon>
        <taxon>Pseudomonadati</taxon>
        <taxon>Pseudomonadota</taxon>
        <taxon>Gammaproteobacteria</taxon>
        <taxon>Enterobacterales</taxon>
        <taxon>Enterobacteriaceae</taxon>
        <taxon>Pluralibacter</taxon>
    </lineage>
</organism>
<dbReference type="InterPro" id="IPR029066">
    <property type="entry name" value="PLP-binding_barrel"/>
</dbReference>
<feature type="binding site" evidence="11">
    <location>
        <begin position="268"/>
        <end position="271"/>
    </location>
    <ligand>
        <name>pyridoxal 5'-phosphate</name>
        <dbReference type="ChEBI" id="CHEBI:597326"/>
    </ligand>
</feature>
<dbReference type="PANTHER" id="PTHR43727">
    <property type="entry name" value="DIAMINOPIMELATE DECARBOXYLASE"/>
    <property type="match status" value="1"/>
</dbReference>
<dbReference type="PRINTS" id="PR01181">
    <property type="entry name" value="DAPDCRBXLASE"/>
</dbReference>
<feature type="binding site" evidence="11">
    <location>
        <position position="307"/>
    </location>
    <ligand>
        <name>substrate</name>
    </ligand>
</feature>
<evidence type="ECO:0000313" key="16">
    <source>
        <dbReference type="EMBL" id="EML1471707.1"/>
    </source>
</evidence>
<keyword evidence="2 11" id="KW-0028">Amino-acid biosynthesis</keyword>
<evidence type="ECO:0000256" key="9">
    <source>
        <dbReference type="ARBA" id="ARBA00060643"/>
    </source>
</evidence>